<evidence type="ECO:0000313" key="9">
    <source>
        <dbReference type="EMBL" id="SCX75185.1"/>
    </source>
</evidence>
<comment type="function">
    <text evidence="7">May play a role in DNA repair. It seems to be involved in an RecBC-independent recombinational process of DNA repair. It may act with RecF and RecO.</text>
</comment>
<feature type="domain" description="Toprim" evidence="8">
    <location>
        <begin position="81"/>
        <end position="175"/>
    </location>
</feature>
<keyword evidence="10" id="KW-1185">Reference proteome</keyword>
<accession>A0A0P9EA29</accession>
<dbReference type="PROSITE" id="PS50880">
    <property type="entry name" value="TOPRIM"/>
    <property type="match status" value="1"/>
</dbReference>
<dbReference type="InterPro" id="IPR000093">
    <property type="entry name" value="DNA_Rcmb_RecR"/>
</dbReference>
<keyword evidence="4 7" id="KW-0862">Zinc</keyword>
<dbReference type="Gene3D" id="3.40.1360.10">
    <property type="match status" value="1"/>
</dbReference>
<dbReference type="SMART" id="SM00493">
    <property type="entry name" value="TOPRIM"/>
    <property type="match status" value="1"/>
</dbReference>
<evidence type="ECO:0000259" key="8">
    <source>
        <dbReference type="PROSITE" id="PS50880"/>
    </source>
</evidence>
<dbReference type="PROSITE" id="PS01300">
    <property type="entry name" value="RECR"/>
    <property type="match status" value="1"/>
</dbReference>
<keyword evidence="3 7" id="KW-0863">Zinc-finger</keyword>
<dbReference type="GO" id="GO:0008270">
    <property type="term" value="F:zinc ion binding"/>
    <property type="evidence" value="ECO:0007669"/>
    <property type="project" value="UniProtKB-KW"/>
</dbReference>
<keyword evidence="6 7" id="KW-0234">DNA repair</keyword>
<evidence type="ECO:0000256" key="5">
    <source>
        <dbReference type="ARBA" id="ARBA00023172"/>
    </source>
</evidence>
<proteinExistence type="inferred from homology"/>
<dbReference type="CDD" id="cd01025">
    <property type="entry name" value="TOPRIM_recR"/>
    <property type="match status" value="1"/>
</dbReference>
<dbReference type="HAMAP" id="MF_00017">
    <property type="entry name" value="RecR"/>
    <property type="match status" value="1"/>
</dbReference>
<dbReference type="Pfam" id="PF21175">
    <property type="entry name" value="RecR_C"/>
    <property type="match status" value="1"/>
</dbReference>
<protein>
    <recommendedName>
        <fullName evidence="7">Recombination protein RecR</fullName>
    </recommendedName>
</protein>
<dbReference type="RefSeq" id="WP_054967063.1">
    <property type="nucleotide sequence ID" value="NZ_FMUN01000001.1"/>
</dbReference>
<dbReference type="GO" id="GO:0006281">
    <property type="term" value="P:DNA repair"/>
    <property type="evidence" value="ECO:0007669"/>
    <property type="project" value="UniProtKB-UniRule"/>
</dbReference>
<evidence type="ECO:0000256" key="4">
    <source>
        <dbReference type="ARBA" id="ARBA00022833"/>
    </source>
</evidence>
<dbReference type="Pfam" id="PF02132">
    <property type="entry name" value="RecR_ZnF"/>
    <property type="match status" value="1"/>
</dbReference>
<dbReference type="SUPFAM" id="SSF111304">
    <property type="entry name" value="Recombination protein RecR"/>
    <property type="match status" value="1"/>
</dbReference>
<dbReference type="Proteomes" id="UP000183104">
    <property type="component" value="Unassembled WGS sequence"/>
</dbReference>
<dbReference type="Pfam" id="PF13662">
    <property type="entry name" value="Toprim_4"/>
    <property type="match status" value="1"/>
</dbReference>
<evidence type="ECO:0000256" key="3">
    <source>
        <dbReference type="ARBA" id="ARBA00022771"/>
    </source>
</evidence>
<gene>
    <name evidence="7" type="primary">recR</name>
    <name evidence="9" type="ORF">SAMN05661077_0215</name>
</gene>
<dbReference type="InterPro" id="IPR006171">
    <property type="entry name" value="TOPRIM_dom"/>
</dbReference>
<reference evidence="10" key="1">
    <citation type="submission" date="2016-10" db="EMBL/GenBank/DDBJ databases">
        <authorList>
            <person name="Varghese N."/>
        </authorList>
    </citation>
    <scope>NUCLEOTIDE SEQUENCE [LARGE SCALE GENOMIC DNA]</scope>
    <source>
        <strain evidence="10">HL 19</strain>
    </source>
</reference>
<dbReference type="InterPro" id="IPR023627">
    <property type="entry name" value="Rcmb_RecR"/>
</dbReference>
<dbReference type="OrthoDB" id="9802672at2"/>
<dbReference type="NCBIfam" id="TIGR00615">
    <property type="entry name" value="recR"/>
    <property type="match status" value="1"/>
</dbReference>
<dbReference type="GO" id="GO:0006310">
    <property type="term" value="P:DNA recombination"/>
    <property type="evidence" value="ECO:0007669"/>
    <property type="project" value="UniProtKB-UniRule"/>
</dbReference>
<dbReference type="InterPro" id="IPR034137">
    <property type="entry name" value="TOPRIM_RecR"/>
</dbReference>
<dbReference type="PANTHER" id="PTHR30446:SF0">
    <property type="entry name" value="RECOMBINATION PROTEIN RECR"/>
    <property type="match status" value="1"/>
</dbReference>
<dbReference type="Gene3D" id="6.10.250.240">
    <property type="match status" value="1"/>
</dbReference>
<name>A0A0P9EA29_9GAMM</name>
<dbReference type="Gene3D" id="3.30.60.80">
    <property type="match status" value="1"/>
</dbReference>
<dbReference type="PANTHER" id="PTHR30446">
    <property type="entry name" value="RECOMBINATION PROTEIN RECR"/>
    <property type="match status" value="1"/>
</dbReference>
<evidence type="ECO:0000256" key="7">
    <source>
        <dbReference type="HAMAP-Rule" id="MF_00017"/>
    </source>
</evidence>
<evidence type="ECO:0000256" key="1">
    <source>
        <dbReference type="ARBA" id="ARBA00022723"/>
    </source>
</evidence>
<keyword evidence="2 7" id="KW-0227">DNA damage</keyword>
<dbReference type="EMBL" id="FMUN01000001">
    <property type="protein sequence ID" value="SCX75185.1"/>
    <property type="molecule type" value="Genomic_DNA"/>
</dbReference>
<dbReference type="AlphaFoldDB" id="A0A0P9EA29"/>
<sequence length="201" mass="22180">MSERVPSLDALSEALQRLPGVGPKSARRMVFHLLERDREGGRVLARALDRALEEVRHCRRCNNLTDTELCPICASSRRDQSFLCVVESPSDIPAVEQAASFNGTYYVLMGRLSPLDGIGPEDLPFDGLDRRIAEGVTEVVVATNATVEGEATAHYIYDRLEPQGVRVTRLAHGVPLGGELEFVDGSTIDRALTRRYSLEED</sequence>
<evidence type="ECO:0000256" key="6">
    <source>
        <dbReference type="ARBA" id="ARBA00023204"/>
    </source>
</evidence>
<evidence type="ECO:0000313" key="10">
    <source>
        <dbReference type="Proteomes" id="UP000183104"/>
    </source>
</evidence>
<dbReference type="GO" id="GO:0003677">
    <property type="term" value="F:DNA binding"/>
    <property type="evidence" value="ECO:0007669"/>
    <property type="project" value="UniProtKB-UniRule"/>
</dbReference>
<evidence type="ECO:0000256" key="2">
    <source>
        <dbReference type="ARBA" id="ARBA00022763"/>
    </source>
</evidence>
<dbReference type="STRING" id="381306.AN478_13180"/>
<comment type="similarity">
    <text evidence="7">Belongs to the RecR family.</text>
</comment>
<keyword evidence="1 7" id="KW-0479">Metal-binding</keyword>
<dbReference type="Pfam" id="PF21176">
    <property type="entry name" value="RecR_HhH"/>
    <property type="match status" value="1"/>
</dbReference>
<dbReference type="InterPro" id="IPR015967">
    <property type="entry name" value="Rcmb_RecR_Znf"/>
</dbReference>
<organism evidence="9 10">
    <name type="scientific">Thiohalorhabdus denitrificans</name>
    <dbReference type="NCBI Taxonomy" id="381306"/>
    <lineage>
        <taxon>Bacteria</taxon>
        <taxon>Pseudomonadati</taxon>
        <taxon>Pseudomonadota</taxon>
        <taxon>Gammaproteobacteria</taxon>
        <taxon>Thiohalorhabdales</taxon>
        <taxon>Thiohalorhabdaceae</taxon>
        <taxon>Thiohalorhabdus</taxon>
    </lineage>
</organism>
<feature type="zinc finger region" description="C4-type" evidence="7">
    <location>
        <begin position="58"/>
        <end position="73"/>
    </location>
</feature>
<dbReference type="Gene3D" id="1.10.8.420">
    <property type="entry name" value="RecR Domain 1"/>
    <property type="match status" value="1"/>
</dbReference>
<keyword evidence="5 7" id="KW-0233">DNA recombination</keyword>
<dbReference type="PATRIC" id="fig|381306.5.peg.1795"/>